<dbReference type="EMBL" id="MN604016">
    <property type="protein sequence ID" value="QIQ08609.1"/>
    <property type="molecule type" value="Genomic_DNA"/>
</dbReference>
<proteinExistence type="predicted"/>
<accession>A0A6G9HEC9</accession>
<evidence type="ECO:0000313" key="1">
    <source>
        <dbReference type="EMBL" id="QIQ08609.1"/>
    </source>
</evidence>
<name>A0A6G9HEC9_9VIRU</name>
<protein>
    <submittedName>
        <fullName evidence="1">Uncharacterized protein</fullName>
    </submittedName>
</protein>
<reference evidence="1" key="1">
    <citation type="journal article" date="2020" name="MBio">
        <title>A New Family of DNA Viruses Causing Disease in Crustaceans from Diverse Aquatic Biomes.</title>
        <authorList>
            <person name="Subramaniam K."/>
            <person name="Behringer D.C."/>
            <person name="Bojko J."/>
            <person name="Yutin N."/>
            <person name="Clark A.S."/>
            <person name="Bateman K.S."/>
            <person name="van Aerle R."/>
            <person name="Bass D."/>
            <person name="Kerr R.C."/>
            <person name="Koonin E.V."/>
            <person name="Stentiford G.D."/>
            <person name="Waltzek T.B."/>
        </authorList>
    </citation>
    <scope>NUCLEOTIDE SEQUENCE</scope>
</reference>
<gene>
    <name evidence="1" type="primary">ORF45</name>
</gene>
<organism evidence="1">
    <name type="scientific">Dikerogammarus haemobaphes virus 1</name>
    <dbReference type="NCBI Taxonomy" id="2704946"/>
    <lineage>
        <taxon>Viruses</taxon>
    </lineage>
</organism>
<sequence length="101" mass="11628">METINLLTGGIVTNEHSILPCDILYVFIPGEVDMDRGQLIKYETRGGQLNHLMLFPKCKMNMESENGILYENSKGYREGGNDYLFKISLFEKKPTFFTKKL</sequence>